<sequence length="92" mass="10532">MTERIDELLALQRELIEMENQPSPPPRPDPAQEVEEDLQAWLEDMDPETLMQRAREQFGGWLEGLDHDLRDTKPSTILLLLGLGVLVGRLSK</sequence>
<protein>
    <submittedName>
        <fullName evidence="1">Uncharacterized protein</fullName>
    </submittedName>
</protein>
<dbReference type="RefSeq" id="WP_084197937.1">
    <property type="nucleotide sequence ID" value="NZ_BMYL01000004.1"/>
</dbReference>
<dbReference type="Proteomes" id="UP000235162">
    <property type="component" value="Unassembled WGS sequence"/>
</dbReference>
<evidence type="ECO:0000313" key="2">
    <source>
        <dbReference type="Proteomes" id="UP000235162"/>
    </source>
</evidence>
<dbReference type="KEGG" id="hja:BST95_01965"/>
<accession>A0AAP8MC41</accession>
<name>A0AAP8MC41_9GAMM</name>
<evidence type="ECO:0000313" key="1">
    <source>
        <dbReference type="EMBL" id="PLW85077.1"/>
    </source>
</evidence>
<comment type="caution">
    <text evidence="1">The sequence shown here is derived from an EMBL/GenBank/DDBJ whole genome shotgun (WGS) entry which is preliminary data.</text>
</comment>
<keyword evidence="2" id="KW-1185">Reference proteome</keyword>
<gene>
    <name evidence="1" type="ORF">C0029_16230</name>
</gene>
<dbReference type="AlphaFoldDB" id="A0AAP8MC41"/>
<reference evidence="1 2" key="1">
    <citation type="submission" date="2018-01" db="EMBL/GenBank/DDBJ databases">
        <title>The draft genome sequence of Halioglobus japonicus S1-36.</title>
        <authorList>
            <person name="Du Z.-J."/>
            <person name="Shi M.-J."/>
        </authorList>
    </citation>
    <scope>NUCLEOTIDE SEQUENCE [LARGE SCALE GENOMIC DNA]</scope>
    <source>
        <strain evidence="1 2">S1-36</strain>
    </source>
</reference>
<dbReference type="EMBL" id="PKUR01000004">
    <property type="protein sequence ID" value="PLW85077.1"/>
    <property type="molecule type" value="Genomic_DNA"/>
</dbReference>
<proteinExistence type="predicted"/>
<organism evidence="1 2">
    <name type="scientific">Halioglobus japonicus</name>
    <dbReference type="NCBI Taxonomy" id="930805"/>
    <lineage>
        <taxon>Bacteria</taxon>
        <taxon>Pseudomonadati</taxon>
        <taxon>Pseudomonadota</taxon>
        <taxon>Gammaproteobacteria</taxon>
        <taxon>Cellvibrionales</taxon>
        <taxon>Halieaceae</taxon>
        <taxon>Halioglobus</taxon>
    </lineage>
</organism>